<evidence type="ECO:0000256" key="3">
    <source>
        <dbReference type="ARBA" id="ARBA00023163"/>
    </source>
</evidence>
<evidence type="ECO:0000256" key="2">
    <source>
        <dbReference type="ARBA" id="ARBA00023125"/>
    </source>
</evidence>
<reference evidence="7" key="1">
    <citation type="journal article" date="2014" name="Int. J. Syst. Evol. Microbiol.">
        <title>Complete genome sequence of Corynebacterium casei LMG S-19264T (=DSM 44701T), isolated from a smear-ripened cheese.</title>
        <authorList>
            <consortium name="US DOE Joint Genome Institute (JGI-PGF)"/>
            <person name="Walter F."/>
            <person name="Albersmeier A."/>
            <person name="Kalinowski J."/>
            <person name="Ruckert C."/>
        </authorList>
    </citation>
    <scope>NUCLEOTIDE SEQUENCE</scope>
    <source>
        <strain evidence="7">CGMCC 1.15178</strain>
    </source>
</reference>
<keyword evidence="8" id="KW-1185">Reference proteome</keyword>
<feature type="modified residue" description="4-aspartylphosphate" evidence="4">
    <location>
        <position position="54"/>
    </location>
</feature>
<keyword evidence="2" id="KW-0238">DNA-binding</keyword>
<dbReference type="CDD" id="cd17536">
    <property type="entry name" value="REC_YesN-like"/>
    <property type="match status" value="1"/>
</dbReference>
<proteinExistence type="predicted"/>
<dbReference type="SUPFAM" id="SSF52172">
    <property type="entry name" value="CheY-like"/>
    <property type="match status" value="1"/>
</dbReference>
<dbReference type="PROSITE" id="PS01124">
    <property type="entry name" value="HTH_ARAC_FAMILY_2"/>
    <property type="match status" value="1"/>
</dbReference>
<keyword evidence="1" id="KW-0805">Transcription regulation</keyword>
<evidence type="ECO:0000259" key="5">
    <source>
        <dbReference type="PROSITE" id="PS01124"/>
    </source>
</evidence>
<comment type="caution">
    <text evidence="7">The sequence shown here is derived from an EMBL/GenBank/DDBJ whole genome shotgun (WGS) entry which is preliminary data.</text>
</comment>
<dbReference type="Pfam" id="PF00072">
    <property type="entry name" value="Response_reg"/>
    <property type="match status" value="1"/>
</dbReference>
<organism evidence="7 8">
    <name type="scientific">Paenibacillus nasutitermitis</name>
    <dbReference type="NCBI Taxonomy" id="1652958"/>
    <lineage>
        <taxon>Bacteria</taxon>
        <taxon>Bacillati</taxon>
        <taxon>Bacillota</taxon>
        <taxon>Bacilli</taxon>
        <taxon>Bacillales</taxon>
        <taxon>Paenibacillaceae</taxon>
        <taxon>Paenibacillus</taxon>
    </lineage>
</organism>
<feature type="domain" description="HTH araC/xylS-type" evidence="5">
    <location>
        <begin position="453"/>
        <end position="551"/>
    </location>
</feature>
<keyword evidence="4" id="KW-0597">Phosphoprotein</keyword>
<protein>
    <recommendedName>
        <fullName evidence="9">DNA-binding response regulator</fullName>
    </recommendedName>
</protein>
<dbReference type="Gene3D" id="1.10.10.60">
    <property type="entry name" value="Homeodomain-like"/>
    <property type="match status" value="2"/>
</dbReference>
<dbReference type="SUPFAM" id="SSF46689">
    <property type="entry name" value="Homeodomain-like"/>
    <property type="match status" value="2"/>
</dbReference>
<evidence type="ECO:0000313" key="8">
    <source>
        <dbReference type="Proteomes" id="UP000612456"/>
    </source>
</evidence>
<accession>A0A917E222</accession>
<dbReference type="AlphaFoldDB" id="A0A917E222"/>
<dbReference type="InterPro" id="IPR011006">
    <property type="entry name" value="CheY-like_superfamily"/>
</dbReference>
<reference evidence="7" key="2">
    <citation type="submission" date="2020-09" db="EMBL/GenBank/DDBJ databases">
        <authorList>
            <person name="Sun Q."/>
            <person name="Zhou Y."/>
        </authorList>
    </citation>
    <scope>NUCLEOTIDE SEQUENCE</scope>
    <source>
        <strain evidence="7">CGMCC 1.15178</strain>
    </source>
</reference>
<dbReference type="PRINTS" id="PR00032">
    <property type="entry name" value="HTHARAC"/>
</dbReference>
<dbReference type="Proteomes" id="UP000612456">
    <property type="component" value="Unassembled WGS sequence"/>
</dbReference>
<dbReference type="InterPro" id="IPR020449">
    <property type="entry name" value="Tscrpt_reg_AraC-type_HTH"/>
</dbReference>
<dbReference type="GO" id="GO:0003700">
    <property type="term" value="F:DNA-binding transcription factor activity"/>
    <property type="evidence" value="ECO:0007669"/>
    <property type="project" value="InterPro"/>
</dbReference>
<dbReference type="SMART" id="SM00448">
    <property type="entry name" value="REC"/>
    <property type="match status" value="1"/>
</dbReference>
<evidence type="ECO:0000259" key="6">
    <source>
        <dbReference type="PROSITE" id="PS50110"/>
    </source>
</evidence>
<dbReference type="RefSeq" id="WP_188999163.1">
    <property type="nucleotide sequence ID" value="NZ_BMHP01000009.1"/>
</dbReference>
<dbReference type="PANTHER" id="PTHR43280:SF2">
    <property type="entry name" value="HTH-TYPE TRANSCRIPTIONAL REGULATOR EXSA"/>
    <property type="match status" value="1"/>
</dbReference>
<dbReference type="GO" id="GO:0043565">
    <property type="term" value="F:sequence-specific DNA binding"/>
    <property type="evidence" value="ECO:0007669"/>
    <property type="project" value="InterPro"/>
</dbReference>
<dbReference type="PANTHER" id="PTHR43280">
    <property type="entry name" value="ARAC-FAMILY TRANSCRIPTIONAL REGULATOR"/>
    <property type="match status" value="1"/>
</dbReference>
<dbReference type="SMART" id="SM00342">
    <property type="entry name" value="HTH_ARAC"/>
    <property type="match status" value="1"/>
</dbReference>
<dbReference type="PROSITE" id="PS50110">
    <property type="entry name" value="RESPONSE_REGULATORY"/>
    <property type="match status" value="1"/>
</dbReference>
<gene>
    <name evidence="7" type="ORF">GCM10010911_64640</name>
</gene>
<dbReference type="EMBL" id="BMHP01000009">
    <property type="protein sequence ID" value="GGD96985.1"/>
    <property type="molecule type" value="Genomic_DNA"/>
</dbReference>
<feature type="domain" description="Response regulatory" evidence="6">
    <location>
        <begin position="3"/>
        <end position="119"/>
    </location>
</feature>
<dbReference type="GO" id="GO:0000160">
    <property type="term" value="P:phosphorelay signal transduction system"/>
    <property type="evidence" value="ECO:0007669"/>
    <property type="project" value="InterPro"/>
</dbReference>
<evidence type="ECO:0000313" key="7">
    <source>
        <dbReference type="EMBL" id="GGD96985.1"/>
    </source>
</evidence>
<keyword evidence="3" id="KW-0804">Transcription</keyword>
<sequence>MYRLLIVDDEPIVVDGLGQLFREQEPGLDVCQAYSAVEALYWIKRAKVDIVISDIRMPEKNGLQLIDELMHYWPSCKVVFLTGYNEFDYVYSAIRKNAAFYILKSEDDAVLLDAVNQCVRQLDEEAKQVNMIEAARSQMILMGPLFRKQLLEAALYGENVKELVAEMDNRAWDDADGQGFAMEMNMNMPVLLLACRVDRWRKQSTYNHKLQAYFSIQHVVEERLAKSIVRESLVFEHELIVWFLQPDPTTSKFCGDGGTVDWRGLSTYLTGVLESVQQDYGDGAGENLIFIMAKQAAAWEDVQREFDVLRLFLKHRLLPNRESAVIDLGVQGGIGTRSAETPLTPMLEFKRKLHELERSLEGEEDAHAERICRELLADIRLQVETYYLTGTEKYYAFLLVFLSAMDVLEVDQVTITNIPTDWDAAAEHFVGLGRRICADKRQRRHREGDDLIRRLQNYIQENLHDDLSLVRMAEVTFFNPSYLSRLYKQHTGTNLSDYIQSERLEAAKRLLAESGMKANDIAVKLGFSSPSYFSTFFRKMMGRTPQEYREDLSSSERKSSK</sequence>
<evidence type="ECO:0008006" key="9">
    <source>
        <dbReference type="Google" id="ProtNLM"/>
    </source>
</evidence>
<dbReference type="InterPro" id="IPR009057">
    <property type="entry name" value="Homeodomain-like_sf"/>
</dbReference>
<dbReference type="InterPro" id="IPR018060">
    <property type="entry name" value="HTH_AraC"/>
</dbReference>
<dbReference type="InterPro" id="IPR001789">
    <property type="entry name" value="Sig_transdc_resp-reg_receiver"/>
</dbReference>
<dbReference type="Pfam" id="PF12833">
    <property type="entry name" value="HTH_18"/>
    <property type="match status" value="1"/>
</dbReference>
<name>A0A917E222_9BACL</name>
<dbReference type="Gene3D" id="3.40.50.2300">
    <property type="match status" value="1"/>
</dbReference>
<evidence type="ECO:0000256" key="4">
    <source>
        <dbReference type="PROSITE-ProRule" id="PRU00169"/>
    </source>
</evidence>
<evidence type="ECO:0000256" key="1">
    <source>
        <dbReference type="ARBA" id="ARBA00023015"/>
    </source>
</evidence>